<proteinExistence type="predicted"/>
<evidence type="ECO:0000256" key="8">
    <source>
        <dbReference type="ARBA" id="ARBA00029586"/>
    </source>
</evidence>
<keyword evidence="3" id="KW-0001">2Fe-2S</keyword>
<evidence type="ECO:0000256" key="3">
    <source>
        <dbReference type="ARBA" id="ARBA00022714"/>
    </source>
</evidence>
<organism evidence="10 11">
    <name type="scientific">Candidatus Planktophila sulfonica</name>
    <dbReference type="NCBI Taxonomy" id="1884904"/>
    <lineage>
        <taxon>Bacteria</taxon>
        <taxon>Bacillati</taxon>
        <taxon>Actinomycetota</taxon>
        <taxon>Actinomycetes</taxon>
        <taxon>Candidatus Nanopelagicales</taxon>
        <taxon>Candidatus Nanopelagicaceae</taxon>
        <taxon>Candidatus Planktophila</taxon>
    </lineage>
</organism>
<keyword evidence="4" id="KW-0479">Metal-binding</keyword>
<keyword evidence="11" id="KW-1185">Reference proteome</keyword>
<dbReference type="InterPro" id="IPR017941">
    <property type="entry name" value="Rieske_2Fe-2S"/>
</dbReference>
<sequence length="137" mass="13971">MAQVSRREVLAGVCGIAALSVAGAPQASASAVKKLADGRLSVNIKALPALKEVGGSVRVGSLKGQPVGLSRTGPSTFIAFSLMCPHQGVTVVKSETGWECKAHGSQFESDGELTFGPATTRLPQVRAKVSGSKVIIG</sequence>
<evidence type="ECO:0000256" key="6">
    <source>
        <dbReference type="ARBA" id="ARBA00023014"/>
    </source>
</evidence>
<dbReference type="KEGG" id="psuf:A1sIA56_02110"/>
<dbReference type="AlphaFoldDB" id="A0A249KFZ5"/>
<dbReference type="Proteomes" id="UP000217215">
    <property type="component" value="Chromosome"/>
</dbReference>
<dbReference type="GO" id="GO:0051537">
    <property type="term" value="F:2 iron, 2 sulfur cluster binding"/>
    <property type="evidence" value="ECO:0007669"/>
    <property type="project" value="UniProtKB-KW"/>
</dbReference>
<evidence type="ECO:0000256" key="7">
    <source>
        <dbReference type="ARBA" id="ARBA00023157"/>
    </source>
</evidence>
<evidence type="ECO:0000256" key="5">
    <source>
        <dbReference type="ARBA" id="ARBA00023004"/>
    </source>
</evidence>
<dbReference type="CDD" id="cd03467">
    <property type="entry name" value="Rieske"/>
    <property type="match status" value="1"/>
</dbReference>
<dbReference type="Pfam" id="PF00355">
    <property type="entry name" value="Rieske"/>
    <property type="match status" value="1"/>
</dbReference>
<keyword evidence="6" id="KW-0411">Iron-sulfur</keyword>
<dbReference type="GO" id="GO:0046872">
    <property type="term" value="F:metal ion binding"/>
    <property type="evidence" value="ECO:0007669"/>
    <property type="project" value="UniProtKB-KW"/>
</dbReference>
<keyword evidence="7" id="KW-1015">Disulfide bond</keyword>
<dbReference type="RefSeq" id="WP_095673309.1">
    <property type="nucleotide sequence ID" value="NZ_CP016773.1"/>
</dbReference>
<dbReference type="PROSITE" id="PS51296">
    <property type="entry name" value="RIESKE"/>
    <property type="match status" value="1"/>
</dbReference>
<evidence type="ECO:0000313" key="10">
    <source>
        <dbReference type="EMBL" id="ASY15714.1"/>
    </source>
</evidence>
<protein>
    <recommendedName>
        <fullName evidence="2">Cytochrome bc1 complex Rieske iron-sulfur subunit</fullName>
    </recommendedName>
    <alternativeName>
        <fullName evidence="8">Cytochrome bc1 reductase complex subunit QcrA</fullName>
    </alternativeName>
</protein>
<reference evidence="10 11" key="1">
    <citation type="submission" date="2016-07" db="EMBL/GenBank/DDBJ databases">
        <title>High microdiversification within the ubiquitous acI lineage of Actinobacteria.</title>
        <authorList>
            <person name="Neuenschwander S.M."/>
            <person name="Salcher M."/>
            <person name="Ghai R."/>
            <person name="Pernthaler J."/>
        </authorList>
    </citation>
    <scope>NUCLEOTIDE SEQUENCE [LARGE SCALE GENOMIC DNA]</scope>
    <source>
        <strain evidence="10">MMS-IA-56</strain>
    </source>
</reference>
<dbReference type="InterPro" id="IPR014349">
    <property type="entry name" value="Rieske_Fe-S_prot"/>
</dbReference>
<dbReference type="EMBL" id="CP016773">
    <property type="protein sequence ID" value="ASY15714.1"/>
    <property type="molecule type" value="Genomic_DNA"/>
</dbReference>
<dbReference type="GO" id="GO:0016705">
    <property type="term" value="F:oxidoreductase activity, acting on paired donors, with incorporation or reduction of molecular oxygen"/>
    <property type="evidence" value="ECO:0007669"/>
    <property type="project" value="UniProtKB-ARBA"/>
</dbReference>
<feature type="domain" description="Rieske" evidence="9">
    <location>
        <begin position="44"/>
        <end position="136"/>
    </location>
</feature>
<evidence type="ECO:0000259" key="9">
    <source>
        <dbReference type="PROSITE" id="PS51296"/>
    </source>
</evidence>
<dbReference type="SUPFAM" id="SSF50022">
    <property type="entry name" value="ISP domain"/>
    <property type="match status" value="1"/>
</dbReference>
<gene>
    <name evidence="10" type="ORF">A1sIA56_02110</name>
</gene>
<dbReference type="PROSITE" id="PS51318">
    <property type="entry name" value="TAT"/>
    <property type="match status" value="1"/>
</dbReference>
<dbReference type="Gene3D" id="2.102.10.10">
    <property type="entry name" value="Rieske [2Fe-2S] iron-sulphur domain"/>
    <property type="match status" value="1"/>
</dbReference>
<dbReference type="InterPro" id="IPR006311">
    <property type="entry name" value="TAT_signal"/>
</dbReference>
<dbReference type="PANTHER" id="PTHR10134">
    <property type="entry name" value="CYTOCHROME B-C1 COMPLEX SUBUNIT RIESKE, MITOCHONDRIAL"/>
    <property type="match status" value="1"/>
</dbReference>
<evidence type="ECO:0000256" key="4">
    <source>
        <dbReference type="ARBA" id="ARBA00022723"/>
    </source>
</evidence>
<dbReference type="GO" id="GO:0004497">
    <property type="term" value="F:monooxygenase activity"/>
    <property type="evidence" value="ECO:0007669"/>
    <property type="project" value="UniProtKB-ARBA"/>
</dbReference>
<evidence type="ECO:0000256" key="1">
    <source>
        <dbReference type="ARBA" id="ARBA00002494"/>
    </source>
</evidence>
<dbReference type="InterPro" id="IPR036922">
    <property type="entry name" value="Rieske_2Fe-2S_sf"/>
</dbReference>
<evidence type="ECO:0000256" key="2">
    <source>
        <dbReference type="ARBA" id="ARBA00015816"/>
    </source>
</evidence>
<dbReference type="OrthoDB" id="9767869at2"/>
<accession>A0A249KFZ5</accession>
<name>A0A249KFZ5_9ACTN</name>
<keyword evidence="5" id="KW-0408">Iron</keyword>
<comment type="function">
    <text evidence="1">Iron-sulfur subunit of the cytochrome bc1 complex, an essential component of the respiratory electron transport chain required for ATP synthesis. The bc1 complex catalyzes the oxidation of menaquinol and the reduction of cytochrome c in the respiratory chain. The bc1 complex operates through a Q-cycle mechanism that couples electron transfer to generation of the proton gradient that drives ATP synthesis.</text>
</comment>
<evidence type="ECO:0000313" key="11">
    <source>
        <dbReference type="Proteomes" id="UP000217215"/>
    </source>
</evidence>